<keyword evidence="4" id="KW-0378">Hydrolase</keyword>
<proteinExistence type="inferred from homology"/>
<keyword evidence="5" id="KW-0460">Magnesium</keyword>
<dbReference type="GO" id="GO:0000287">
    <property type="term" value="F:magnesium ion binding"/>
    <property type="evidence" value="ECO:0007669"/>
    <property type="project" value="InterPro"/>
</dbReference>
<evidence type="ECO:0000313" key="7">
    <source>
        <dbReference type="EMBL" id="CAB4686397.1"/>
    </source>
</evidence>
<comment type="catalytic activity">
    <reaction evidence="6">
        <text>(2R)-O-phospho-3-sulfolactate + H2O = (2R)-3-sulfolactate + phosphate</text>
        <dbReference type="Rhea" id="RHEA:23416"/>
        <dbReference type="ChEBI" id="CHEBI:15377"/>
        <dbReference type="ChEBI" id="CHEBI:15597"/>
        <dbReference type="ChEBI" id="CHEBI:43474"/>
        <dbReference type="ChEBI" id="CHEBI:58738"/>
        <dbReference type="EC" id="3.1.3.71"/>
    </reaction>
</comment>
<dbReference type="InterPro" id="IPR005238">
    <property type="entry name" value="ComB-like"/>
</dbReference>
<name>A0A6J6NJ40_9ZZZZ</name>
<dbReference type="PANTHER" id="PTHR37311">
    <property type="entry name" value="2-PHOSPHOSULFOLACTATE PHOSPHATASE-RELATED"/>
    <property type="match status" value="1"/>
</dbReference>
<evidence type="ECO:0000256" key="2">
    <source>
        <dbReference type="ARBA" id="ARBA00009997"/>
    </source>
</evidence>
<comment type="similarity">
    <text evidence="2">Belongs to the ComB family.</text>
</comment>
<evidence type="ECO:0000256" key="5">
    <source>
        <dbReference type="ARBA" id="ARBA00022842"/>
    </source>
</evidence>
<dbReference type="Gene3D" id="3.90.1560.10">
    <property type="entry name" value="ComB-like"/>
    <property type="match status" value="1"/>
</dbReference>
<comment type="cofactor">
    <cofactor evidence="1">
        <name>Mg(2+)</name>
        <dbReference type="ChEBI" id="CHEBI:18420"/>
    </cofactor>
</comment>
<protein>
    <recommendedName>
        <fullName evidence="3">2-phosphosulfolactate phosphatase</fullName>
        <ecNumber evidence="3">3.1.3.71</ecNumber>
    </recommendedName>
</protein>
<dbReference type="InterPro" id="IPR036702">
    <property type="entry name" value="ComB-like_sf"/>
</dbReference>
<dbReference type="EMBL" id="CAEZXP010000001">
    <property type="protein sequence ID" value="CAB4686397.1"/>
    <property type="molecule type" value="Genomic_DNA"/>
</dbReference>
<organism evidence="7">
    <name type="scientific">freshwater metagenome</name>
    <dbReference type="NCBI Taxonomy" id="449393"/>
    <lineage>
        <taxon>unclassified sequences</taxon>
        <taxon>metagenomes</taxon>
        <taxon>ecological metagenomes</taxon>
    </lineage>
</organism>
<dbReference type="SUPFAM" id="SSF142823">
    <property type="entry name" value="ComB-like"/>
    <property type="match status" value="1"/>
</dbReference>
<sequence length="233" mass="24015">MNVKVGFTPGEELTAPVGVVIDVLRATSVITQAFASGYTSVTCTGEIEDAREIAAKQPGAKLAGERHNVRIDGFDFGNSPREFVAPAAEGSSLVTTTTNGTRLMLAAARRCETVFVASLLNLDAVCAAIRATNAEAVAIMCAGVEGAFAIDDAYVAGRIAQALAGENDDSALAAIRLVQSFDSALAGIGAGISAQNIRDNDLGPDIDFAANESVVDVVPRIVERGDGFVRLAA</sequence>
<dbReference type="PANTHER" id="PTHR37311:SF1">
    <property type="entry name" value="2-PHOSPHOSULFOLACTATE PHOSPHATASE-RELATED"/>
    <property type="match status" value="1"/>
</dbReference>
<evidence type="ECO:0000256" key="4">
    <source>
        <dbReference type="ARBA" id="ARBA00022801"/>
    </source>
</evidence>
<dbReference type="GO" id="GO:0050532">
    <property type="term" value="F:2-phosphosulfolactate phosphatase activity"/>
    <property type="evidence" value="ECO:0007669"/>
    <property type="project" value="UniProtKB-EC"/>
</dbReference>
<reference evidence="7" key="1">
    <citation type="submission" date="2020-05" db="EMBL/GenBank/DDBJ databases">
        <authorList>
            <person name="Chiriac C."/>
            <person name="Salcher M."/>
            <person name="Ghai R."/>
            <person name="Kavagutti S V."/>
        </authorList>
    </citation>
    <scope>NUCLEOTIDE SEQUENCE</scope>
</reference>
<gene>
    <name evidence="7" type="ORF">UFOPK2399_00365</name>
</gene>
<evidence type="ECO:0000256" key="3">
    <source>
        <dbReference type="ARBA" id="ARBA00012953"/>
    </source>
</evidence>
<dbReference type="GO" id="GO:0050545">
    <property type="term" value="F:sulfopyruvate decarboxylase activity"/>
    <property type="evidence" value="ECO:0007669"/>
    <property type="project" value="TreeGrafter"/>
</dbReference>
<evidence type="ECO:0000256" key="6">
    <source>
        <dbReference type="ARBA" id="ARBA00033711"/>
    </source>
</evidence>
<dbReference type="Pfam" id="PF04029">
    <property type="entry name" value="2-ph_phosp"/>
    <property type="match status" value="1"/>
</dbReference>
<dbReference type="EC" id="3.1.3.71" evidence="3"/>
<evidence type="ECO:0000256" key="1">
    <source>
        <dbReference type="ARBA" id="ARBA00001946"/>
    </source>
</evidence>
<dbReference type="AlphaFoldDB" id="A0A6J6NJ40"/>
<accession>A0A6J6NJ40</accession>